<protein>
    <submittedName>
        <fullName evidence="2">Uncharacterized protein</fullName>
    </submittedName>
</protein>
<accession>A0A5E6RG57</accession>
<evidence type="ECO:0000313" key="1">
    <source>
        <dbReference type="EMBL" id="CAK9889225.1"/>
    </source>
</evidence>
<organism evidence="2">
    <name type="scientific">Pseudomonas fluorescens</name>
    <dbReference type="NCBI Taxonomy" id="294"/>
    <lineage>
        <taxon>Bacteria</taxon>
        <taxon>Pseudomonadati</taxon>
        <taxon>Pseudomonadota</taxon>
        <taxon>Gammaproteobacteria</taxon>
        <taxon>Pseudomonadales</taxon>
        <taxon>Pseudomonadaceae</taxon>
        <taxon>Pseudomonas</taxon>
    </lineage>
</organism>
<reference evidence="1 3" key="2">
    <citation type="submission" date="2024-03" db="EMBL/GenBank/DDBJ databases">
        <authorList>
            <person name="Alaster D. Moffat"/>
            <person name="Govind Chandra"/>
            <person name="Andrew W. Truman"/>
        </authorList>
    </citation>
    <scope>NUCLEOTIDE SEQUENCE [LARGE SCALE GENOMIC DNA]</scope>
    <source>
        <strain evidence="1">PS652</strain>
    </source>
</reference>
<evidence type="ECO:0000313" key="3">
    <source>
        <dbReference type="Proteomes" id="UP000326595"/>
    </source>
</evidence>
<evidence type="ECO:0000313" key="2">
    <source>
        <dbReference type="EMBL" id="VVM67081.1"/>
    </source>
</evidence>
<proteinExistence type="predicted"/>
<dbReference type="Proteomes" id="UP000326595">
    <property type="component" value="Chromosome"/>
</dbReference>
<reference evidence="2" key="1">
    <citation type="submission" date="2019-09" db="EMBL/GenBank/DDBJ databases">
        <authorList>
            <person name="Chandra G."/>
            <person name="Truman W A."/>
        </authorList>
    </citation>
    <scope>NUCLEOTIDE SEQUENCE [LARGE SCALE GENOMIC DNA]</scope>
    <source>
        <strain evidence="2">PS652</strain>
    </source>
</reference>
<dbReference type="EMBL" id="CABVHG010000007">
    <property type="protein sequence ID" value="VVM67081.1"/>
    <property type="molecule type" value="Genomic_DNA"/>
</dbReference>
<sequence length="32" mass="3749">MLRCESHAKLLSHFIVKYWSGMLDAQNNPIMD</sequence>
<gene>
    <name evidence="2" type="ORF">PS652_01580</name>
    <name evidence="1" type="ORF">PS652_02054</name>
</gene>
<dbReference type="EMBL" id="OZ024668">
    <property type="protein sequence ID" value="CAK9889225.1"/>
    <property type="molecule type" value="Genomic_DNA"/>
</dbReference>
<name>A0A5E6RG57_PSEFL</name>
<dbReference type="AlphaFoldDB" id="A0A5E6RG57"/>